<keyword evidence="3" id="KW-1185">Reference proteome</keyword>
<reference evidence="3" key="1">
    <citation type="submission" date="2015-06" db="EMBL/GenBank/DDBJ databases">
        <title>Expansion of signal transduction pathways in fungi by whole-genome duplication.</title>
        <authorList>
            <consortium name="DOE Joint Genome Institute"/>
            <person name="Corrochano L.M."/>
            <person name="Kuo A."/>
            <person name="Marcet-Houben M."/>
            <person name="Polaino S."/>
            <person name="Salamov A."/>
            <person name="Villalobos J.M."/>
            <person name="Alvarez M.I."/>
            <person name="Avalos J."/>
            <person name="Benito E.P."/>
            <person name="Benoit I."/>
            <person name="Burger G."/>
            <person name="Camino L.P."/>
            <person name="Canovas D."/>
            <person name="Cerda-Olmedo E."/>
            <person name="Cheng J.-F."/>
            <person name="Dominguez A."/>
            <person name="Elias M."/>
            <person name="Eslava A.P."/>
            <person name="Glaser F."/>
            <person name="Grimwood J."/>
            <person name="Gutierrez G."/>
            <person name="Heitman J."/>
            <person name="Henrissat B."/>
            <person name="Iturriaga E.A."/>
            <person name="Lang B.F."/>
            <person name="Lavin J.L."/>
            <person name="Lee S."/>
            <person name="Li W."/>
            <person name="Lindquist E."/>
            <person name="Lopez-Garcia S."/>
            <person name="Luque E.M."/>
            <person name="Marcos A.T."/>
            <person name="Martin J."/>
            <person name="McCluskey K."/>
            <person name="Medina H.R."/>
            <person name="Miralles-Duran A."/>
            <person name="Miyazaki A."/>
            <person name="Munoz-Torres E."/>
            <person name="Oguiza J.A."/>
            <person name="Ohm R."/>
            <person name="Olmedo M."/>
            <person name="Orejas M."/>
            <person name="Ortiz-Castellanos L."/>
            <person name="Pisabarro A.G."/>
            <person name="Rodriguez-Romero J."/>
            <person name="Ruiz-Herrera J."/>
            <person name="Ruiz-Vazquez R."/>
            <person name="Sanz C."/>
            <person name="Schackwitz W."/>
            <person name="Schmutz J."/>
            <person name="Shahriari M."/>
            <person name="Shelest E."/>
            <person name="Silva-Franco F."/>
            <person name="Soanes D."/>
            <person name="Syed K."/>
            <person name="Tagua V.G."/>
            <person name="Talbot N.J."/>
            <person name="Thon M."/>
            <person name="De vries R.P."/>
            <person name="Wiebenga A."/>
            <person name="Yadav J.S."/>
            <person name="Braun E.L."/>
            <person name="Baker S."/>
            <person name="Garre V."/>
            <person name="Horwitz B."/>
            <person name="Torres-Martinez S."/>
            <person name="Idnurm A."/>
            <person name="Herrera-Estrella A."/>
            <person name="Gabaldon T."/>
            <person name="Grigoriev I.V."/>
        </authorList>
    </citation>
    <scope>NUCLEOTIDE SEQUENCE [LARGE SCALE GENOMIC DNA]</scope>
    <source>
        <strain evidence="3">NRRL 1555(-)</strain>
    </source>
</reference>
<evidence type="ECO:0000256" key="1">
    <source>
        <dbReference type="SAM" id="MobiDB-lite"/>
    </source>
</evidence>
<evidence type="ECO:0000313" key="3">
    <source>
        <dbReference type="Proteomes" id="UP000077315"/>
    </source>
</evidence>
<accession>A0A167J6P5</accession>
<proteinExistence type="predicted"/>
<evidence type="ECO:0000313" key="2">
    <source>
        <dbReference type="EMBL" id="OAD65307.1"/>
    </source>
</evidence>
<dbReference type="InParanoid" id="A0A167J6P5"/>
<feature type="region of interest" description="Disordered" evidence="1">
    <location>
        <begin position="160"/>
        <end position="190"/>
    </location>
</feature>
<gene>
    <name evidence="2" type="ORF">PHYBLDRAFT_153551</name>
</gene>
<sequence length="272" mass="31959">MNHNTSSINSGAIKKKVSSRGKWDNKRKLALMQAYHEFHPYSQLYRNRTQEWNKIISAVNAMGDKSPKKLKKSCIKNKKNKMFREYQKVMSLSHSKRWTKLDSMLQTTLGRATYETMQEKDKFKEGKILKKVSDFAKTILAKNRGDEIMHIALYSHSEPEMLNTNSSSSRQQAVAETLTGNEEDEREDKRVERYDDSSDVLFENSDDVYSEAIINRKILSLLKKQDHHLEKQDQHMEKQEAFFDKCLILLQQLSGDVLLNFWWWRPKNCRGC</sequence>
<dbReference type="AlphaFoldDB" id="A0A167J6P5"/>
<dbReference type="RefSeq" id="XP_018283347.1">
    <property type="nucleotide sequence ID" value="XM_018433184.1"/>
</dbReference>
<dbReference type="Proteomes" id="UP000077315">
    <property type="component" value="Unassembled WGS sequence"/>
</dbReference>
<feature type="compositionally biased region" description="Polar residues" evidence="1">
    <location>
        <begin position="162"/>
        <end position="180"/>
    </location>
</feature>
<name>A0A167J6P5_PHYB8</name>
<protein>
    <submittedName>
        <fullName evidence="2">Uncharacterized protein</fullName>
    </submittedName>
</protein>
<dbReference type="VEuPathDB" id="FungiDB:PHYBLDRAFT_153551"/>
<organism evidence="2 3">
    <name type="scientific">Phycomyces blakesleeanus (strain ATCC 8743b / DSM 1359 / FGSC 10004 / NBRC 33097 / NRRL 1555)</name>
    <dbReference type="NCBI Taxonomy" id="763407"/>
    <lineage>
        <taxon>Eukaryota</taxon>
        <taxon>Fungi</taxon>
        <taxon>Fungi incertae sedis</taxon>
        <taxon>Mucoromycota</taxon>
        <taxon>Mucoromycotina</taxon>
        <taxon>Mucoromycetes</taxon>
        <taxon>Mucorales</taxon>
        <taxon>Phycomycetaceae</taxon>
        <taxon>Phycomyces</taxon>
    </lineage>
</organism>
<dbReference type="GeneID" id="28994090"/>
<dbReference type="OrthoDB" id="10625814at2759"/>
<dbReference type="EMBL" id="KV441029">
    <property type="protein sequence ID" value="OAD65307.1"/>
    <property type="molecule type" value="Genomic_DNA"/>
</dbReference>